<gene>
    <name evidence="3" type="ORF">BE18_03190</name>
</gene>
<protein>
    <submittedName>
        <fullName evidence="3">Uncharacterized protein</fullName>
    </submittedName>
</protein>
<dbReference type="PROSITE" id="PS51257">
    <property type="entry name" value="PROKAR_LIPOPROTEIN"/>
    <property type="match status" value="1"/>
</dbReference>
<feature type="transmembrane region" description="Helical" evidence="2">
    <location>
        <begin position="91"/>
        <end position="114"/>
    </location>
</feature>
<comment type="caution">
    <text evidence="3">The sequence shown here is derived from an EMBL/GenBank/DDBJ whole genome shotgun (WGS) entry which is preliminary data.</text>
</comment>
<proteinExistence type="predicted"/>
<reference evidence="3 4" key="1">
    <citation type="submission" date="2014-02" db="EMBL/GenBank/DDBJ databases">
        <title>The small core and large imbalanced accessory genome model reveals a collaborative survival strategy of Sorangium cellulosum strains in nature.</title>
        <authorList>
            <person name="Han K."/>
            <person name="Peng R."/>
            <person name="Blom J."/>
            <person name="Li Y.-Z."/>
        </authorList>
    </citation>
    <scope>NUCLEOTIDE SEQUENCE [LARGE SCALE GENOMIC DNA]</scope>
    <source>
        <strain evidence="3 4">So0149</strain>
    </source>
</reference>
<accession>A0A150T5N5</accession>
<keyword evidence="2" id="KW-1133">Transmembrane helix</keyword>
<evidence type="ECO:0000313" key="3">
    <source>
        <dbReference type="EMBL" id="KYF99981.1"/>
    </source>
</evidence>
<feature type="region of interest" description="Disordered" evidence="1">
    <location>
        <begin position="124"/>
        <end position="146"/>
    </location>
</feature>
<evidence type="ECO:0000313" key="4">
    <source>
        <dbReference type="Proteomes" id="UP000075515"/>
    </source>
</evidence>
<evidence type="ECO:0000256" key="1">
    <source>
        <dbReference type="SAM" id="MobiDB-lite"/>
    </source>
</evidence>
<feature type="transmembrane region" description="Helical" evidence="2">
    <location>
        <begin position="12"/>
        <end position="30"/>
    </location>
</feature>
<sequence>MDMKLCTQTRPAALVAIWLGLSCSGCSLMFSRGPTVAPENVDTTTNLSCDKSVFWPILDSIDVGGNAVYMAMAASGSGIYAEDVPPETRNIAIGVHAAAMAIYGASAIYGYYVADECKRAHERQEQLRKAGESSEEPLAPVRIVPSPPPAPEPVELALGASREEAAATCRRAGHEWSEGEGVLRCSGAPFAGLPAGASAELEFAEDRLSAVEFIVRPPEDAQGWASALREAEIALIRRYGKPQQRSFAVPDECKAAELFLGCVADGKVTGSASWSLADGGSVTLAIAAAPPPTIRVRLTAD</sequence>
<organism evidence="3 4">
    <name type="scientific">Sorangium cellulosum</name>
    <name type="common">Polyangium cellulosum</name>
    <dbReference type="NCBI Taxonomy" id="56"/>
    <lineage>
        <taxon>Bacteria</taxon>
        <taxon>Pseudomonadati</taxon>
        <taxon>Myxococcota</taxon>
        <taxon>Polyangia</taxon>
        <taxon>Polyangiales</taxon>
        <taxon>Polyangiaceae</taxon>
        <taxon>Sorangium</taxon>
    </lineage>
</organism>
<keyword evidence="2" id="KW-0812">Transmembrane</keyword>
<dbReference type="Proteomes" id="UP000075515">
    <property type="component" value="Unassembled WGS sequence"/>
</dbReference>
<dbReference type="EMBL" id="JEMC01001064">
    <property type="protein sequence ID" value="KYF99981.1"/>
    <property type="molecule type" value="Genomic_DNA"/>
</dbReference>
<name>A0A150T5N5_SORCE</name>
<keyword evidence="2" id="KW-0472">Membrane</keyword>
<evidence type="ECO:0000256" key="2">
    <source>
        <dbReference type="SAM" id="Phobius"/>
    </source>
</evidence>
<dbReference type="AlphaFoldDB" id="A0A150T5N5"/>